<sequence>MTDKIGDENSEHQNSIRCISLAKGRESSSNYQRRPTEGWIKMNTDAAVDIVDDQAVVGCVFHLDQGDWLFGSSRSTGNCSVLNARLWAICDALRRA</sequence>
<dbReference type="EMBL" id="VEPZ02001642">
    <property type="protein sequence ID" value="KAE8664659.1"/>
    <property type="molecule type" value="Genomic_DNA"/>
</dbReference>
<comment type="caution">
    <text evidence="1">The sequence shown here is derived from an EMBL/GenBank/DDBJ whole genome shotgun (WGS) entry which is preliminary data.</text>
</comment>
<reference evidence="1" key="1">
    <citation type="submission" date="2019-09" db="EMBL/GenBank/DDBJ databases">
        <title>Draft genome information of white flower Hibiscus syriacus.</title>
        <authorList>
            <person name="Kim Y.-M."/>
        </authorList>
    </citation>
    <scope>NUCLEOTIDE SEQUENCE [LARGE SCALE GENOMIC DNA]</scope>
    <source>
        <strain evidence="1">YM2019G1</strain>
    </source>
</reference>
<evidence type="ECO:0000313" key="1">
    <source>
        <dbReference type="EMBL" id="KAE8664659.1"/>
    </source>
</evidence>
<protein>
    <recommendedName>
        <fullName evidence="3">RNase H type-1 domain-containing protein</fullName>
    </recommendedName>
</protein>
<proteinExistence type="predicted"/>
<evidence type="ECO:0000313" key="2">
    <source>
        <dbReference type="Proteomes" id="UP000436088"/>
    </source>
</evidence>
<accession>A0A6A2Y030</accession>
<name>A0A6A2Y030_HIBSY</name>
<dbReference type="Proteomes" id="UP000436088">
    <property type="component" value="Unassembled WGS sequence"/>
</dbReference>
<gene>
    <name evidence="1" type="ORF">F3Y22_tig00112740pilonHSYRG00032</name>
</gene>
<keyword evidence="2" id="KW-1185">Reference proteome</keyword>
<dbReference type="AlphaFoldDB" id="A0A6A2Y030"/>
<evidence type="ECO:0008006" key="3">
    <source>
        <dbReference type="Google" id="ProtNLM"/>
    </source>
</evidence>
<dbReference type="PANTHER" id="PTHR47723:SF19">
    <property type="entry name" value="POLYNUCLEOTIDYL TRANSFERASE, RIBONUCLEASE H-LIKE SUPERFAMILY PROTEIN"/>
    <property type="match status" value="1"/>
</dbReference>
<organism evidence="1 2">
    <name type="scientific">Hibiscus syriacus</name>
    <name type="common">Rose of Sharon</name>
    <dbReference type="NCBI Taxonomy" id="106335"/>
    <lineage>
        <taxon>Eukaryota</taxon>
        <taxon>Viridiplantae</taxon>
        <taxon>Streptophyta</taxon>
        <taxon>Embryophyta</taxon>
        <taxon>Tracheophyta</taxon>
        <taxon>Spermatophyta</taxon>
        <taxon>Magnoliopsida</taxon>
        <taxon>eudicotyledons</taxon>
        <taxon>Gunneridae</taxon>
        <taxon>Pentapetalae</taxon>
        <taxon>rosids</taxon>
        <taxon>malvids</taxon>
        <taxon>Malvales</taxon>
        <taxon>Malvaceae</taxon>
        <taxon>Malvoideae</taxon>
        <taxon>Hibiscus</taxon>
    </lineage>
</organism>
<dbReference type="InterPro" id="IPR053151">
    <property type="entry name" value="RNase_H-like"/>
</dbReference>
<dbReference type="PANTHER" id="PTHR47723">
    <property type="entry name" value="OS05G0353850 PROTEIN"/>
    <property type="match status" value="1"/>
</dbReference>